<dbReference type="Proteomes" id="UP000260649">
    <property type="component" value="Unassembled WGS sequence"/>
</dbReference>
<keyword evidence="2" id="KW-1185">Reference proteome</keyword>
<dbReference type="CDD" id="cd06561">
    <property type="entry name" value="AlkD_like"/>
    <property type="match status" value="1"/>
</dbReference>
<dbReference type="OrthoDB" id="9784740at2"/>
<dbReference type="PANTHER" id="PTHR34070:SF1">
    <property type="entry name" value="DNA ALKYLATION REPAIR PROTEIN"/>
    <property type="match status" value="1"/>
</dbReference>
<organism evidence="1 2">
    <name type="scientific">Evtepia gabavorous</name>
    <dbReference type="NCBI Taxonomy" id="2211183"/>
    <lineage>
        <taxon>Bacteria</taxon>
        <taxon>Bacillati</taxon>
        <taxon>Bacillota</taxon>
        <taxon>Clostridia</taxon>
        <taxon>Eubacteriales</taxon>
        <taxon>Evtepia</taxon>
    </lineage>
</organism>
<dbReference type="AlphaFoldDB" id="A0A3E2B470"/>
<dbReference type="Pfam" id="PF08713">
    <property type="entry name" value="DNA_alkylation"/>
    <property type="match status" value="1"/>
</dbReference>
<name>A0A3E2B470_9FIRM</name>
<sequence length="235" mass="27632">MSHPKESIILGRLLQRQDPTYRDFHKKLLPTVDPERLIGVRTPQLRSLAKELSGTPEAEDFLASLPHTYYDENTLHGLLISNGKDISWVIAQLDRFLPFVDNWATCDLTRPKIFQKHLPELLPKVKEWLASDHEYTVRFGIGMLLSFYLDRAFQPEYLTWVASLHRQEYYVNMMIAWYFATALAKQYEAALPYLQSHCLEQWTHNKAIQKALESTRIPPEHKEILRTLKRKQEKE</sequence>
<dbReference type="RefSeq" id="WP_117142146.1">
    <property type="nucleotide sequence ID" value="NZ_CAKXKJ010000002.1"/>
</dbReference>
<dbReference type="GeneID" id="97995315"/>
<evidence type="ECO:0000313" key="2">
    <source>
        <dbReference type="Proteomes" id="UP000260649"/>
    </source>
</evidence>
<dbReference type="EMBL" id="QQRQ01000007">
    <property type="protein sequence ID" value="RFT06776.1"/>
    <property type="molecule type" value="Genomic_DNA"/>
</dbReference>
<protein>
    <submittedName>
        <fullName evidence="1">DNA alkylation repair protein</fullName>
    </submittedName>
</protein>
<proteinExistence type="predicted"/>
<dbReference type="InterPro" id="IPR014825">
    <property type="entry name" value="DNA_alkylation"/>
</dbReference>
<dbReference type="InterPro" id="IPR016024">
    <property type="entry name" value="ARM-type_fold"/>
</dbReference>
<evidence type="ECO:0000313" key="1">
    <source>
        <dbReference type="EMBL" id="RFT06776.1"/>
    </source>
</evidence>
<gene>
    <name evidence="1" type="ORF">DV520_06140</name>
</gene>
<dbReference type="SUPFAM" id="SSF48371">
    <property type="entry name" value="ARM repeat"/>
    <property type="match status" value="1"/>
</dbReference>
<dbReference type="Gene3D" id="1.25.10.90">
    <property type="match status" value="1"/>
</dbReference>
<reference evidence="1 2" key="1">
    <citation type="submission" date="2018-07" db="EMBL/GenBank/DDBJ databases">
        <title>GABA Modulating Bacteria of the Human Gut Microbiota.</title>
        <authorList>
            <person name="Strandwitz P."/>
            <person name="Kim K.H."/>
            <person name="Terekhova D."/>
            <person name="Liu J.K."/>
            <person name="Sharma A."/>
            <person name="Levering J."/>
            <person name="Mcdonald D."/>
            <person name="Dietrich D."/>
            <person name="Ramadhar T.R."/>
            <person name="Lekbua A."/>
            <person name="Mroue N."/>
            <person name="Liston C."/>
            <person name="Stewart E.J."/>
            <person name="Dubin M.J."/>
            <person name="Zengler K."/>
            <person name="Knight R."/>
            <person name="Gilbert J.A."/>
            <person name="Clardy J."/>
            <person name="Lewis K."/>
        </authorList>
    </citation>
    <scope>NUCLEOTIDE SEQUENCE [LARGE SCALE GENOMIC DNA]</scope>
    <source>
        <strain evidence="1 2">KLE1738</strain>
    </source>
</reference>
<dbReference type="PANTHER" id="PTHR34070">
    <property type="entry name" value="ARMADILLO-TYPE FOLD"/>
    <property type="match status" value="1"/>
</dbReference>
<accession>A0A3E2B470</accession>
<comment type="caution">
    <text evidence="1">The sequence shown here is derived from an EMBL/GenBank/DDBJ whole genome shotgun (WGS) entry which is preliminary data.</text>
</comment>